<evidence type="ECO:0008006" key="6">
    <source>
        <dbReference type="Google" id="ProtNLM"/>
    </source>
</evidence>
<dbReference type="EMBL" id="LAZR01000025">
    <property type="protein sequence ID" value="KKO03818.1"/>
    <property type="molecule type" value="Genomic_DNA"/>
</dbReference>
<dbReference type="SUPFAM" id="SSF141371">
    <property type="entry name" value="PilZ domain-like"/>
    <property type="match status" value="2"/>
</dbReference>
<evidence type="ECO:0000256" key="2">
    <source>
        <dbReference type="ARBA" id="ARBA00023143"/>
    </source>
</evidence>
<gene>
    <name evidence="5" type="ORF">LCGC14_0092450</name>
</gene>
<dbReference type="InterPro" id="IPR009875">
    <property type="entry name" value="PilZ_domain"/>
</dbReference>
<dbReference type="Pfam" id="PF07238">
    <property type="entry name" value="PilZ"/>
    <property type="match status" value="1"/>
</dbReference>
<dbReference type="Gene3D" id="2.40.10.220">
    <property type="entry name" value="predicted glycosyltransferase like domains"/>
    <property type="match status" value="1"/>
</dbReference>
<dbReference type="Pfam" id="PF12945">
    <property type="entry name" value="PilZNR"/>
    <property type="match status" value="1"/>
</dbReference>
<feature type="domain" description="Type III secretion system flagellar brake protein YcgR PilZN" evidence="4">
    <location>
        <begin position="82"/>
        <end position="165"/>
    </location>
</feature>
<organism evidence="5">
    <name type="scientific">marine sediment metagenome</name>
    <dbReference type="NCBI Taxonomy" id="412755"/>
    <lineage>
        <taxon>unclassified sequences</taxon>
        <taxon>metagenomes</taxon>
        <taxon>ecological metagenomes</taxon>
    </lineage>
</organism>
<evidence type="ECO:0000313" key="5">
    <source>
        <dbReference type="EMBL" id="KKO03818.1"/>
    </source>
</evidence>
<protein>
    <recommendedName>
        <fullName evidence="6">PilZ domain-containing protein</fullName>
    </recommendedName>
</protein>
<keyword evidence="2" id="KW-0975">Bacterial flagellum</keyword>
<name>A0A0F9VV51_9ZZZZ</name>
<evidence type="ECO:0000259" key="4">
    <source>
        <dbReference type="Pfam" id="PF12945"/>
    </source>
</evidence>
<feature type="domain" description="PilZ" evidence="3">
    <location>
        <begin position="174"/>
        <end position="279"/>
    </location>
</feature>
<comment type="caution">
    <text evidence="5">The sequence shown here is derived from an EMBL/GenBank/DDBJ whole genome shotgun (WGS) entry which is preliminary data.</text>
</comment>
<sequence>MSLIALVEEDIPLGKALPWNVVDADGKVLFPHGHVIDNKPLLGQLLKLGLFRSAPQPEREAPAAAPSVDAHISSLAQVQLAPGDLVQLQTLHPTHAERYQVRMIGFHAPVSLLVSAPMQQGKLVFVKEGQQFLVRGFVGKDAVAYKTRVLKSNLSPYPYLHLAYPDSVQSMRIRSSARVSVDLVTAVHRADGSQAAAKMTDMSVGGARMLSPKPFAQKEEELKLSFRINPAGLDVYLTINARVRAVSSDETQQSQVATGVEFVDLSEQDRLYLTNMVYQNLLKENL</sequence>
<keyword evidence="1" id="KW-0547">Nucleotide-binding</keyword>
<evidence type="ECO:0000259" key="3">
    <source>
        <dbReference type="Pfam" id="PF07238"/>
    </source>
</evidence>
<dbReference type="InterPro" id="IPR009926">
    <property type="entry name" value="T3SS_YcgR_PilZN"/>
</dbReference>
<evidence type="ECO:0000256" key="1">
    <source>
        <dbReference type="ARBA" id="ARBA00022741"/>
    </source>
</evidence>
<dbReference type="InterPro" id="IPR012349">
    <property type="entry name" value="Split_barrel_FMN-bd"/>
</dbReference>
<accession>A0A0F9VV51</accession>
<reference evidence="5" key="1">
    <citation type="journal article" date="2015" name="Nature">
        <title>Complex archaea that bridge the gap between prokaryotes and eukaryotes.</title>
        <authorList>
            <person name="Spang A."/>
            <person name="Saw J.H."/>
            <person name="Jorgensen S.L."/>
            <person name="Zaremba-Niedzwiedzka K."/>
            <person name="Martijn J."/>
            <person name="Lind A.E."/>
            <person name="van Eijk R."/>
            <person name="Schleper C."/>
            <person name="Guy L."/>
            <person name="Ettema T.J."/>
        </authorList>
    </citation>
    <scope>NUCLEOTIDE SEQUENCE</scope>
</reference>
<proteinExistence type="predicted"/>
<dbReference type="AlphaFoldDB" id="A0A0F9VV51"/>
<dbReference type="Gene3D" id="2.30.110.10">
    <property type="entry name" value="Electron Transport, Fmn-binding Protein, Chain A"/>
    <property type="match status" value="1"/>
</dbReference>
<dbReference type="GO" id="GO:0035438">
    <property type="term" value="F:cyclic-di-GMP binding"/>
    <property type="evidence" value="ECO:0007669"/>
    <property type="project" value="InterPro"/>
</dbReference>